<sequence length="78" mass="8522">MGFLVATLAWLHIFFATGWIGGALLSTIALEPSIHKMENYAIAQTLMANVGKFMGVFSTLTIAFGVLFFWVFTVVGFS</sequence>
<evidence type="ECO:0000256" key="1">
    <source>
        <dbReference type="SAM" id="Phobius"/>
    </source>
</evidence>
<name>A0A2R6BC22_9ARCH</name>
<accession>A0A2R6BC22</accession>
<dbReference type="AlphaFoldDB" id="A0A2R6BC22"/>
<comment type="caution">
    <text evidence="2">The sequence shown here is derived from an EMBL/GenBank/DDBJ whole genome shotgun (WGS) entry which is preliminary data.</text>
</comment>
<evidence type="ECO:0000313" key="2">
    <source>
        <dbReference type="EMBL" id="PSN96181.1"/>
    </source>
</evidence>
<feature type="transmembrane region" description="Helical" evidence="1">
    <location>
        <begin position="6"/>
        <end position="30"/>
    </location>
</feature>
<evidence type="ECO:0008006" key="4">
    <source>
        <dbReference type="Google" id="ProtNLM"/>
    </source>
</evidence>
<dbReference type="Proteomes" id="UP000240838">
    <property type="component" value="Unassembled WGS sequence"/>
</dbReference>
<dbReference type="EMBL" id="NEXA01000011">
    <property type="protein sequence ID" value="PSN96181.1"/>
    <property type="molecule type" value="Genomic_DNA"/>
</dbReference>
<keyword evidence="1" id="KW-0812">Transmembrane</keyword>
<keyword evidence="1" id="KW-0472">Membrane</keyword>
<protein>
    <recommendedName>
        <fullName evidence="4">Copper resistance protein D domain-containing protein</fullName>
    </recommendedName>
</protein>
<evidence type="ECO:0000313" key="3">
    <source>
        <dbReference type="Proteomes" id="UP000240838"/>
    </source>
</evidence>
<gene>
    <name evidence="2" type="ORF">B9P99_00555</name>
</gene>
<reference evidence="2 3" key="1">
    <citation type="submission" date="2017-04" db="EMBL/GenBank/DDBJ databases">
        <title>Novel microbial lineages endemic to geothermal iron-oxide mats fill important gaps in the evolutionary history of Archaea.</title>
        <authorList>
            <person name="Jay Z.J."/>
            <person name="Beam J.P."/>
            <person name="Dlakic M."/>
            <person name="Rusch D.B."/>
            <person name="Kozubal M.A."/>
            <person name="Inskeep W.P."/>
        </authorList>
    </citation>
    <scope>NUCLEOTIDE SEQUENCE [LARGE SCALE GENOMIC DNA]</scope>
    <source>
        <strain evidence="2">OSP_B</strain>
    </source>
</reference>
<feature type="transmembrane region" description="Helical" evidence="1">
    <location>
        <begin position="50"/>
        <end position="72"/>
    </location>
</feature>
<proteinExistence type="predicted"/>
<organism evidence="2 3">
    <name type="scientific">Candidatus Marsarchaeota G1 archaeon OSP_B</name>
    <dbReference type="NCBI Taxonomy" id="1978153"/>
    <lineage>
        <taxon>Archaea</taxon>
        <taxon>Candidatus Marsarchaeota</taxon>
        <taxon>Candidatus Marsarchaeota group 1</taxon>
    </lineage>
</organism>
<keyword evidence="1" id="KW-1133">Transmembrane helix</keyword>